<sequence>MADLFTLSITEPDLAYHKGFTFSIDSCRLDQKQFLNEVFNSRDESKKKYLLVLPPIFYEENESFYRRIRKKWVRTSCGNDLEDPKPKIVVFASNNIMEAVNQSRLIRNLIQIQYNTCGYIINVLNRFFLMNRSDRNFEYGIQRDQIGNDTLNHRTIMKYTINQHLSNLKKSQKKWFDPRIFISRTERSMNRDPNAYRYKWSNGSKNFQEHLEHFISEQKSRFHFQVVFDRLRINQYSIDWSEVIDKKDLSKSLPFFLSKLLLFLSKFLLFLSNTSFFLYISWRILQKKVCLPQWNLISEISSKCLHNLLLSEEMIHRNNESPLISTHLRSPNVREFLYSILFLLLVAGYLVRTHLLFVSRAYSELQTEFEKVKSLMIPSYMIELRKLLDRYPTSELNSLWLKNLFLVALEQLGDSIEEIRGYASGGNMLWGGGPAYGVKSIRFKKKYLNINLIDLISIIPNPINRIAFSRNTRHLSHTSKEIYSLIRKRKNVNGDWIDDKIESWVSNSDSIDDKEREFLVQFSTLTTEKRIDQILLSLTHSDHLSKNDSGYQMIEQPGAIYLRYLVDIHKKYLMNYEFNDILFKIFLTHYENEVKEEKHVK</sequence>
<protein>
    <recommendedName>
        <fullName evidence="4">Protein Ycf2</fullName>
    </recommendedName>
</protein>
<accession>A0A6A1W625</accession>
<dbReference type="AlphaFoldDB" id="A0A6A1W625"/>
<evidence type="ECO:0000256" key="6">
    <source>
        <dbReference type="ARBA" id="ARBA00022640"/>
    </source>
</evidence>
<evidence type="ECO:0000256" key="1">
    <source>
        <dbReference type="ARBA" id="ARBA00002329"/>
    </source>
</evidence>
<gene>
    <name evidence="11" type="ORF">CJ030_MR3G002930</name>
</gene>
<keyword evidence="9" id="KW-0472">Membrane</keyword>
<keyword evidence="6" id="KW-0934">Plastid</keyword>
<proteinExistence type="inferred from homology"/>
<keyword evidence="8" id="KW-0067">ATP-binding</keyword>
<evidence type="ECO:0000256" key="2">
    <source>
        <dbReference type="ARBA" id="ARBA00004470"/>
    </source>
</evidence>
<feature type="domain" description="Ycf2 N-terminal" evidence="10">
    <location>
        <begin position="1"/>
        <end position="281"/>
    </location>
</feature>
<feature type="transmembrane region" description="Helical" evidence="9">
    <location>
        <begin position="336"/>
        <end position="357"/>
    </location>
</feature>
<keyword evidence="7" id="KW-0547">Nucleotide-binding</keyword>
<dbReference type="InterPro" id="IPR056777">
    <property type="entry name" value="Ycf2_N"/>
</dbReference>
<comment type="caution">
    <text evidence="11">The sequence shown here is derived from an EMBL/GenBank/DDBJ whole genome shotgun (WGS) entry which is preliminary data.</text>
</comment>
<keyword evidence="5" id="KW-0150">Chloroplast</keyword>
<evidence type="ECO:0000256" key="7">
    <source>
        <dbReference type="ARBA" id="ARBA00022741"/>
    </source>
</evidence>
<dbReference type="Proteomes" id="UP000516437">
    <property type="component" value="Chromosome 3"/>
</dbReference>
<dbReference type="GO" id="GO:0005524">
    <property type="term" value="F:ATP binding"/>
    <property type="evidence" value="ECO:0007669"/>
    <property type="project" value="UniProtKB-KW"/>
</dbReference>
<dbReference type="Pfam" id="PF05695">
    <property type="entry name" value="Ycf2"/>
    <property type="match status" value="1"/>
</dbReference>
<comment type="subcellular location">
    <subcellularLocation>
        <location evidence="2">Plastid</location>
        <location evidence="2">Chloroplast stroma</location>
    </subcellularLocation>
</comment>
<comment type="function">
    <text evidence="1">Probable ATPase of unknown function. Its presence in a non-photosynthetic plant (Epifagus virginiana) and experiments in tobacco indicate that it has an essential function which is probably not related to photosynthesis.</text>
</comment>
<feature type="transmembrane region" description="Helical" evidence="9">
    <location>
        <begin position="260"/>
        <end position="280"/>
    </location>
</feature>
<dbReference type="PANTHER" id="PTHR33078:SF92">
    <property type="entry name" value="PROTEIN YCF2"/>
    <property type="match status" value="1"/>
</dbReference>
<dbReference type="PANTHER" id="PTHR33078">
    <property type="entry name" value="PROTEIN YCF2-RELATED"/>
    <property type="match status" value="1"/>
</dbReference>
<comment type="similarity">
    <text evidence="3">Belongs to the Ycf2 family.</text>
</comment>
<evidence type="ECO:0000256" key="8">
    <source>
        <dbReference type="ARBA" id="ARBA00022840"/>
    </source>
</evidence>
<name>A0A6A1W625_9ROSI</name>
<keyword evidence="9" id="KW-0812">Transmembrane</keyword>
<evidence type="ECO:0000259" key="10">
    <source>
        <dbReference type="Pfam" id="PF05695"/>
    </source>
</evidence>
<evidence type="ECO:0000313" key="11">
    <source>
        <dbReference type="EMBL" id="KAB1220719.1"/>
    </source>
</evidence>
<evidence type="ECO:0000256" key="5">
    <source>
        <dbReference type="ARBA" id="ARBA00022528"/>
    </source>
</evidence>
<keyword evidence="9" id="KW-1133">Transmembrane helix</keyword>
<evidence type="ECO:0000256" key="9">
    <source>
        <dbReference type="SAM" id="Phobius"/>
    </source>
</evidence>
<dbReference type="OrthoDB" id="1679628at2759"/>
<dbReference type="EMBL" id="RXIC02000021">
    <property type="protein sequence ID" value="KAB1220719.1"/>
    <property type="molecule type" value="Genomic_DNA"/>
</dbReference>
<reference evidence="11 12" key="1">
    <citation type="journal article" date="2019" name="Plant Biotechnol. J.">
        <title>The red bayberry genome and genetic basis of sex determination.</title>
        <authorList>
            <person name="Jia H.M."/>
            <person name="Jia H.J."/>
            <person name="Cai Q.L."/>
            <person name="Wang Y."/>
            <person name="Zhao H.B."/>
            <person name="Yang W.F."/>
            <person name="Wang G.Y."/>
            <person name="Li Y.H."/>
            <person name="Zhan D.L."/>
            <person name="Shen Y.T."/>
            <person name="Niu Q.F."/>
            <person name="Chang L."/>
            <person name="Qiu J."/>
            <person name="Zhao L."/>
            <person name="Xie H.B."/>
            <person name="Fu W.Y."/>
            <person name="Jin J."/>
            <person name="Li X.W."/>
            <person name="Jiao Y."/>
            <person name="Zhou C.C."/>
            <person name="Tu T."/>
            <person name="Chai C.Y."/>
            <person name="Gao J.L."/>
            <person name="Fan L.J."/>
            <person name="van de Weg E."/>
            <person name="Wang J.Y."/>
            <person name="Gao Z.S."/>
        </authorList>
    </citation>
    <scope>NUCLEOTIDE SEQUENCE [LARGE SCALE GENOMIC DNA]</scope>
    <source>
        <tissue evidence="11">Leaves</tissue>
    </source>
</reference>
<organism evidence="11 12">
    <name type="scientific">Morella rubra</name>
    <name type="common">Chinese bayberry</name>
    <dbReference type="NCBI Taxonomy" id="262757"/>
    <lineage>
        <taxon>Eukaryota</taxon>
        <taxon>Viridiplantae</taxon>
        <taxon>Streptophyta</taxon>
        <taxon>Embryophyta</taxon>
        <taxon>Tracheophyta</taxon>
        <taxon>Spermatophyta</taxon>
        <taxon>Magnoliopsida</taxon>
        <taxon>eudicotyledons</taxon>
        <taxon>Gunneridae</taxon>
        <taxon>Pentapetalae</taxon>
        <taxon>rosids</taxon>
        <taxon>fabids</taxon>
        <taxon>Fagales</taxon>
        <taxon>Myricaceae</taxon>
        <taxon>Morella</taxon>
    </lineage>
</organism>
<evidence type="ECO:0000256" key="3">
    <source>
        <dbReference type="ARBA" id="ARBA00009361"/>
    </source>
</evidence>
<evidence type="ECO:0000313" key="12">
    <source>
        <dbReference type="Proteomes" id="UP000516437"/>
    </source>
</evidence>
<evidence type="ECO:0000256" key="4">
    <source>
        <dbReference type="ARBA" id="ARBA00018950"/>
    </source>
</evidence>
<keyword evidence="12" id="KW-1185">Reference proteome</keyword>
<dbReference type="GO" id="GO:0009570">
    <property type="term" value="C:chloroplast stroma"/>
    <property type="evidence" value="ECO:0007669"/>
    <property type="project" value="UniProtKB-SubCell"/>
</dbReference>